<sequence length="469" mass="55426">MSKLIEPFRHWKIKEAEKHFWDVFNSYRLKDWDKMTLEELDNIPTTIMHNKAGDDLETAARMLALADAYWVRYSEHYGSEGTSRGQELQQHAHDLLGEKLGPWNFITKSFLKQLCRWDLNNAQRQRLLEAGLAHMKQRNGDYATSDPYLMQEVVTCCLRNDDYSDNVKALQHLCVERIDMIWSRDLYTVTIYRPLFSIHLRRQEWGEAEKLVSVYLERTFKLEKDVQVELYANLGEVQIRLGKQVDGERTLHMGMAVEDEQANLWGTHFLCHEQLMCLYMQQQRWADSEEIGRHLIQAREKQISAEQPELDSYWDRATGKAARVIKIHWLKIVNLSDFEDGGLNWRVDKGVYYLHALYNDKRQLATAYIQLKKYSEAQRLLEELMVDKMHVENPILVASKDLLVTVYIELGYFDKAENLGEKIVEEMTERFGYDSKKLIPALELLADIYQKNKHLGKRHHLKLRLLRYR</sequence>
<dbReference type="Gene3D" id="1.25.40.10">
    <property type="entry name" value="Tetratricopeptide repeat domain"/>
    <property type="match status" value="1"/>
</dbReference>
<proteinExistence type="predicted"/>
<dbReference type="OrthoDB" id="10260758at2759"/>
<gene>
    <name evidence="1" type="ORF">CPB83DRAFT_881658</name>
</gene>
<evidence type="ECO:0000313" key="1">
    <source>
        <dbReference type="EMBL" id="KAF9531147.1"/>
    </source>
</evidence>
<dbReference type="InterPro" id="IPR011990">
    <property type="entry name" value="TPR-like_helical_dom_sf"/>
</dbReference>
<organism evidence="1 2">
    <name type="scientific">Crepidotus variabilis</name>
    <dbReference type="NCBI Taxonomy" id="179855"/>
    <lineage>
        <taxon>Eukaryota</taxon>
        <taxon>Fungi</taxon>
        <taxon>Dikarya</taxon>
        <taxon>Basidiomycota</taxon>
        <taxon>Agaricomycotina</taxon>
        <taxon>Agaricomycetes</taxon>
        <taxon>Agaricomycetidae</taxon>
        <taxon>Agaricales</taxon>
        <taxon>Agaricineae</taxon>
        <taxon>Crepidotaceae</taxon>
        <taxon>Crepidotus</taxon>
    </lineage>
</organism>
<protein>
    <submittedName>
        <fullName evidence="1">Uncharacterized protein</fullName>
    </submittedName>
</protein>
<dbReference type="SUPFAM" id="SSF48452">
    <property type="entry name" value="TPR-like"/>
    <property type="match status" value="1"/>
</dbReference>
<name>A0A9P6ELT3_9AGAR</name>
<comment type="caution">
    <text evidence="1">The sequence shown here is derived from an EMBL/GenBank/DDBJ whole genome shotgun (WGS) entry which is preliminary data.</text>
</comment>
<evidence type="ECO:0000313" key="2">
    <source>
        <dbReference type="Proteomes" id="UP000807306"/>
    </source>
</evidence>
<dbReference type="EMBL" id="MU157836">
    <property type="protein sequence ID" value="KAF9531147.1"/>
    <property type="molecule type" value="Genomic_DNA"/>
</dbReference>
<reference evidence="1" key="1">
    <citation type="submission" date="2020-11" db="EMBL/GenBank/DDBJ databases">
        <authorList>
            <consortium name="DOE Joint Genome Institute"/>
            <person name="Ahrendt S."/>
            <person name="Riley R."/>
            <person name="Andreopoulos W."/>
            <person name="Labutti K."/>
            <person name="Pangilinan J."/>
            <person name="Ruiz-Duenas F.J."/>
            <person name="Barrasa J.M."/>
            <person name="Sanchez-Garcia M."/>
            <person name="Camarero S."/>
            <person name="Miyauchi S."/>
            <person name="Serrano A."/>
            <person name="Linde D."/>
            <person name="Babiker R."/>
            <person name="Drula E."/>
            <person name="Ayuso-Fernandez I."/>
            <person name="Pacheco R."/>
            <person name="Padilla G."/>
            <person name="Ferreira P."/>
            <person name="Barriuso J."/>
            <person name="Kellner H."/>
            <person name="Castanera R."/>
            <person name="Alfaro M."/>
            <person name="Ramirez L."/>
            <person name="Pisabarro A.G."/>
            <person name="Kuo A."/>
            <person name="Tritt A."/>
            <person name="Lipzen A."/>
            <person name="He G."/>
            <person name="Yan M."/>
            <person name="Ng V."/>
            <person name="Cullen D."/>
            <person name="Martin F."/>
            <person name="Rosso M.-N."/>
            <person name="Henrissat B."/>
            <person name="Hibbett D."/>
            <person name="Martinez A.T."/>
            <person name="Grigoriev I.V."/>
        </authorList>
    </citation>
    <scope>NUCLEOTIDE SEQUENCE</scope>
    <source>
        <strain evidence="1">CBS 506.95</strain>
    </source>
</reference>
<accession>A0A9P6ELT3</accession>
<dbReference type="Proteomes" id="UP000807306">
    <property type="component" value="Unassembled WGS sequence"/>
</dbReference>
<keyword evidence="2" id="KW-1185">Reference proteome</keyword>
<dbReference type="AlphaFoldDB" id="A0A9P6ELT3"/>